<accession>A0A0L6CKG3</accession>
<dbReference type="OrthoDB" id="3525968at2"/>
<name>A0A0L6CKG3_9MICO</name>
<reference evidence="2" key="1">
    <citation type="submission" date="2015-03" db="EMBL/GenBank/DDBJ databases">
        <title>Luteipulveratus halotolerans sp. nov., a novel actinobacterium (Dermacoccaceae) from Sarawak, Malaysia.</title>
        <authorList>
            <person name="Juboi H."/>
            <person name="Basik A."/>
            <person name="Shamsul S.S."/>
            <person name="Arnold P."/>
            <person name="Schmitt E.K."/>
            <person name="Sanglier J.-J."/>
            <person name="Yeo T."/>
        </authorList>
    </citation>
    <scope>NUCLEOTIDE SEQUENCE [LARGE SCALE GENOMIC DNA]</scope>
    <source>
        <strain evidence="2">C296001</strain>
    </source>
</reference>
<keyword evidence="2" id="KW-1185">Reference proteome</keyword>
<dbReference type="Proteomes" id="UP000037397">
    <property type="component" value="Unassembled WGS sequence"/>
</dbReference>
<dbReference type="EMBL" id="LAIR01000002">
    <property type="protein sequence ID" value="KNX37988.1"/>
    <property type="molecule type" value="Genomic_DNA"/>
</dbReference>
<dbReference type="STRING" id="1631356.VV01_13840"/>
<proteinExistence type="predicted"/>
<dbReference type="AlphaFoldDB" id="A0A0L6CKG3"/>
<gene>
    <name evidence="1" type="ORF">VV01_13840</name>
</gene>
<protein>
    <submittedName>
        <fullName evidence="1">Uncharacterized protein</fullName>
    </submittedName>
</protein>
<organism evidence="1 2">
    <name type="scientific">Luteipulveratus halotolerans</name>
    <dbReference type="NCBI Taxonomy" id="1631356"/>
    <lineage>
        <taxon>Bacteria</taxon>
        <taxon>Bacillati</taxon>
        <taxon>Actinomycetota</taxon>
        <taxon>Actinomycetes</taxon>
        <taxon>Micrococcales</taxon>
        <taxon>Dermacoccaceae</taxon>
        <taxon>Luteipulveratus</taxon>
    </lineage>
</organism>
<evidence type="ECO:0000313" key="2">
    <source>
        <dbReference type="Proteomes" id="UP000037397"/>
    </source>
</evidence>
<dbReference type="RefSeq" id="WP_050670394.1">
    <property type="nucleotide sequence ID" value="NZ_LAIR01000002.1"/>
</dbReference>
<evidence type="ECO:0000313" key="1">
    <source>
        <dbReference type="EMBL" id="KNX37988.1"/>
    </source>
</evidence>
<comment type="caution">
    <text evidence="1">The sequence shown here is derived from an EMBL/GenBank/DDBJ whole genome shotgun (WGS) entry which is preliminary data.</text>
</comment>
<sequence>MTESADVATRFADEFASWAVTLPAPAIEQHRDGTLYARGWSIRWCWHTDGALEVRSSHRMTDERWSVLQVDGSTQPRDVPAAMMAYMPGDDVTRIRAEHKAAWSAHGEKVTAAGMDFGELPDSIRVEESTMIWRCDGDDWTTTVLPPRPAL</sequence>